<feature type="domain" description="Endonuclease/exonuclease/phosphatase" evidence="7">
    <location>
        <begin position="1410"/>
        <end position="1535"/>
    </location>
</feature>
<dbReference type="HOGENOM" id="CLU_236116_0_0_1"/>
<dbReference type="InterPro" id="IPR035994">
    <property type="entry name" value="Nucleoside_phosphorylase_sf"/>
</dbReference>
<accession>W9HCS8</accession>
<dbReference type="OrthoDB" id="5244787at2759"/>
<dbReference type="GO" id="GO:0003824">
    <property type="term" value="F:catalytic activity"/>
    <property type="evidence" value="ECO:0007669"/>
    <property type="project" value="InterPro"/>
</dbReference>
<dbReference type="InterPro" id="IPR036691">
    <property type="entry name" value="Endo/exonu/phosph_ase_sf"/>
</dbReference>
<dbReference type="InterPro" id="IPR000845">
    <property type="entry name" value="Nucleoside_phosphorylase_d"/>
</dbReference>
<protein>
    <submittedName>
        <fullName evidence="9">Uncharacterized protein</fullName>
    </submittedName>
</protein>
<feature type="repeat" description="ANK" evidence="4">
    <location>
        <begin position="1043"/>
        <end position="1075"/>
    </location>
</feature>
<dbReference type="SUPFAM" id="SSF56219">
    <property type="entry name" value="DNase I-like"/>
    <property type="match status" value="1"/>
</dbReference>
<evidence type="ECO:0000256" key="4">
    <source>
        <dbReference type="PROSITE-ProRule" id="PRU00023"/>
    </source>
</evidence>
<dbReference type="Gene3D" id="3.40.50.1580">
    <property type="entry name" value="Nucleoside phosphorylase domain"/>
    <property type="match status" value="1"/>
</dbReference>
<evidence type="ECO:0000313" key="10">
    <source>
        <dbReference type="Proteomes" id="UP000030753"/>
    </source>
</evidence>
<evidence type="ECO:0000259" key="7">
    <source>
        <dbReference type="Pfam" id="PF14529"/>
    </source>
</evidence>
<dbReference type="GO" id="GO:0005739">
    <property type="term" value="C:mitochondrion"/>
    <property type="evidence" value="ECO:0007669"/>
    <property type="project" value="UniProtKB-SubCell"/>
</dbReference>
<feature type="coiled-coil region" evidence="5">
    <location>
        <begin position="1632"/>
        <end position="1659"/>
    </location>
</feature>
<dbReference type="SUPFAM" id="SSF56672">
    <property type="entry name" value="DNA/RNA polymerases"/>
    <property type="match status" value="1"/>
</dbReference>
<keyword evidence="3" id="KW-0496">Mitochondrion</keyword>
<dbReference type="InterPro" id="IPR043502">
    <property type="entry name" value="DNA/RNA_pol_sf"/>
</dbReference>
<dbReference type="Pfam" id="PF14529">
    <property type="entry name" value="Exo_endo_phos_2"/>
    <property type="match status" value="1"/>
</dbReference>
<feature type="domain" description="Nucleoside phosphorylase" evidence="6">
    <location>
        <begin position="112"/>
        <end position="372"/>
    </location>
</feature>
<dbReference type="PANTHER" id="PTHR46082">
    <property type="entry name" value="ATP/GTP-BINDING PROTEIN-RELATED"/>
    <property type="match status" value="1"/>
</dbReference>
<dbReference type="Gene3D" id="1.25.40.20">
    <property type="entry name" value="Ankyrin repeat-containing domain"/>
    <property type="match status" value="1"/>
</dbReference>
<dbReference type="InterPro" id="IPR027417">
    <property type="entry name" value="P-loop_NTPase"/>
</dbReference>
<dbReference type="GO" id="GO:0009116">
    <property type="term" value="P:nucleoside metabolic process"/>
    <property type="evidence" value="ECO:0007669"/>
    <property type="project" value="InterPro"/>
</dbReference>
<dbReference type="SUPFAM" id="SSF52540">
    <property type="entry name" value="P-loop containing nucleoside triphosphate hydrolases"/>
    <property type="match status" value="1"/>
</dbReference>
<keyword evidence="5" id="KW-0175">Coiled coil</keyword>
<evidence type="ECO:0000313" key="9">
    <source>
        <dbReference type="EMBL" id="EWY80032.1"/>
    </source>
</evidence>
<evidence type="ECO:0000256" key="2">
    <source>
        <dbReference type="ARBA" id="ARBA00022737"/>
    </source>
</evidence>
<reference evidence="9 10" key="1">
    <citation type="submission" date="2011-06" db="EMBL/GenBank/DDBJ databases">
        <title>The Genome Sequence of Fusarium oxysporum FOSC 3-a.</title>
        <authorList>
            <consortium name="The Broad Institute Genome Sequencing Platform"/>
            <person name="Ma L.-J."/>
            <person name="Gale L.R."/>
            <person name="Schwartz D.C."/>
            <person name="Zhou S."/>
            <person name="Corby-Kistler H."/>
            <person name="Young S.K."/>
            <person name="Zeng Q."/>
            <person name="Gargeya S."/>
            <person name="Fitzgerald M."/>
            <person name="Haas B."/>
            <person name="Abouelleil A."/>
            <person name="Alvarado L."/>
            <person name="Arachchi H.M."/>
            <person name="Berlin A."/>
            <person name="Brown A."/>
            <person name="Chapman S.B."/>
            <person name="Chen Z."/>
            <person name="Dunbar C."/>
            <person name="Freedman E."/>
            <person name="Gearin G."/>
            <person name="Gellesch M."/>
            <person name="Goldberg J."/>
            <person name="Griggs A."/>
            <person name="Gujja S."/>
            <person name="Heiman D."/>
            <person name="Howarth C."/>
            <person name="Larson L."/>
            <person name="Lui A."/>
            <person name="MacDonald P.J.P."/>
            <person name="Mehta T."/>
            <person name="Montmayeur A."/>
            <person name="Murphy C."/>
            <person name="Neiman D."/>
            <person name="Pearson M."/>
            <person name="Priest M."/>
            <person name="Roberts A."/>
            <person name="Saif S."/>
            <person name="Shea T."/>
            <person name="Shenoy N."/>
            <person name="Sisk P."/>
            <person name="Stolte C."/>
            <person name="Sykes S."/>
            <person name="Wortman J."/>
            <person name="Nusbaum C."/>
            <person name="Birren B."/>
        </authorList>
    </citation>
    <scope>NUCLEOTIDE SEQUENCE [LARGE SCALE GENOMIC DNA]</scope>
    <source>
        <strain evidence="10">FOSC 3-a</strain>
    </source>
</reference>
<dbReference type="PROSITE" id="PS50088">
    <property type="entry name" value="ANK_REPEAT"/>
    <property type="match status" value="3"/>
</dbReference>
<keyword evidence="4" id="KW-0040">ANK repeat</keyword>
<evidence type="ECO:0000256" key="5">
    <source>
        <dbReference type="SAM" id="Coils"/>
    </source>
</evidence>
<dbReference type="InterPro" id="IPR036770">
    <property type="entry name" value="Ankyrin_rpt-contain_sf"/>
</dbReference>
<feature type="repeat" description="ANK" evidence="4">
    <location>
        <begin position="1010"/>
        <end position="1042"/>
    </location>
</feature>
<dbReference type="Gene3D" id="3.40.50.300">
    <property type="entry name" value="P-loop containing nucleotide triphosphate hydrolases"/>
    <property type="match status" value="1"/>
</dbReference>
<evidence type="ECO:0000259" key="6">
    <source>
        <dbReference type="Pfam" id="PF01048"/>
    </source>
</evidence>
<dbReference type="Proteomes" id="UP000030753">
    <property type="component" value="Unassembled WGS sequence"/>
</dbReference>
<dbReference type="InterPro" id="IPR056884">
    <property type="entry name" value="NPHP3-like_N"/>
</dbReference>
<dbReference type="SUPFAM" id="SSF53167">
    <property type="entry name" value="Purine and uridine phosphorylases"/>
    <property type="match status" value="1"/>
</dbReference>
<sequence>MPSPSFPRASPVFHETTVLLSVKTTSLFTLSHKKIPCVDRGAQRESNLVSMNPALLPERDDDHLRLPKRQKTTHSNADSNAENNLPYGRYTIAWICALYMETAAAQAMLDERHGELPRRPNDNNTYTLGSIKNHNIVIACLPQDQFGNNTAAIVLTDLKRTFPSIRHGLIVGIGGGAPGKLDIRLGDIIVGTRVMQYDFGKVMAGGKIKTTAVPRVPDYSLRTAVTNLRAGHELNSSRVSGILQERVKSLANYNHPNAADRLFQASYRHDPSMANCQTCDQSQLEQREARRSCEPKIHYGGIASSNQVMKDAVTRDRLAQELDIICFEMEAAGLMDVLPCLPIRGICDYSDSHKAKDWQKYAAAVAAAYAREFLEALPATGDASRDSWPNARPPEQADLGNRRQQLLESLEFDQIDSRKTTIKTAYSKTCRWFLKHPDYLDWLDSEKRPQHHGFLWIRGKPGAGKSIIMKFIYTKMKKTDIPMKALTVSFFFNARGGLLEKSVLGMYRSLLLQLLEGFPDLQRILDDTDLISRNQVTCPPLNVLKDLFRSAVSSLEKRALTCFFDALDECDEQQVRDMVEFFEEVAEQCVEDNVRFEVCFSSRHYPYVDIKSGIRLILEGQDGHIEDLKGYINSHLRIQDPALVDELKQMMLDKAAGVFLWVALVVDILNKEDRCGRLALRKRLQEVPSELSELFKDILTRDQEHMEDLLLSILWILLAERPLKPGEYYHAIWSGLSLKCLVDPEMPPTHTSDASDCTNKCIISSSKGLAEITKAKKPTVQFIHESVRDFLIKDKGLYQLWPELGTDWESQAHETLKLCCNAYVFHEAIGKAIDGQQSTEAQRIKDDLLKQFPFLEYASQFVLGHANAAAYKITQQRFISEFPVSNWVRIFNIFEKHRIRKYSQGADILYILADRGHPELIRMRLEVNPGIDGGGGRYRHPLLAAMAKGNKDSVTALLGLSSRIHNGTDITDGLKSKIDSVKPNHTPVSWACEEGHLAIAAFLLDQSAQVGVDDLVRFVGNGNIEVVKMLLEKGADAAAANKYGRTPLHEALENGHLEIAKMLLEKGADISAATKDGWTPLHLASQNGRLEIMPLYLASRNGHLEIVTMLLENGADARAACRIAENPHRVRITCRDESEHEIVKRVAETKLAPGARILRDDLYPIRVDNVSRIAVLNERNEVRTEITEMLGRENDTEVAKIAWLSKRDIPKAYGSMVVYLKKRSEARRFINEGFFVAGGESGTTKAFERRDRPKQYHKFVEGARKKAITTVHAQERSRNVSHAAAPMSHTAETAGSSIHHNMNSIFRLFQLNVRKQGPVHDSLMNDKDIQDATVLAIQEPQARRIQGRLLTTPIGHHKWVKMVPTTEREGRWVIRSMLWVNKDVEAEQVPVESPDVTAAVIRLPDRLVFTASVYVPGGDGQALQDICTKLRKAIREVRRRSGRAVDIVLAGDFNRHDQMWGGDDVSVERQGEADPIIDLMNGFMLRSLPRRGTKTWQSGDYETTIDLVLASEELADANIKCAIHGTEHGSDHRTIETVFDISVPAPKQEERLLFKNAPWKEINSRIVETLRVRPVGNTVQQKTDRLMSAVLEAVQALTPKAKASPYAKRWWTNDLTQLRHVYTYWRNLARAVRRVGQNVKDLENTAKAAAKQYHDAIRQRKNNHWKEFLADNDNIWKAAKYMKSGDGAAFGKVPQLVKADGTATTSHKEQAEELLSKFFPPLPDNIEDEGPRQQRVPVTMPNLTLEEVERQLWATKSWKAPGEDGLPAIVWKQVWPSVKHDVLDIFQASLEEGVIPDQWRHARIIPLKKPGKDDYTIAKAWRPISLLATLGKVLESVVAERISHAVETHGLLPTNHFGARKQRSAEQALVLLQEHIFSAWRSRQVQ</sequence>
<feature type="domain" description="Nephrocystin 3-like N-terminal" evidence="8">
    <location>
        <begin position="429"/>
        <end position="603"/>
    </location>
</feature>
<organism evidence="9 10">
    <name type="scientific">Fusarium oxysporum NRRL 32931</name>
    <dbReference type="NCBI Taxonomy" id="660029"/>
    <lineage>
        <taxon>Eukaryota</taxon>
        <taxon>Fungi</taxon>
        <taxon>Dikarya</taxon>
        <taxon>Ascomycota</taxon>
        <taxon>Pezizomycotina</taxon>
        <taxon>Sordariomycetes</taxon>
        <taxon>Hypocreomycetidae</taxon>
        <taxon>Hypocreales</taxon>
        <taxon>Nectriaceae</taxon>
        <taxon>Fusarium</taxon>
        <taxon>Fusarium oxysporum species complex</taxon>
    </lineage>
</organism>
<evidence type="ECO:0000259" key="8">
    <source>
        <dbReference type="Pfam" id="PF24883"/>
    </source>
</evidence>
<dbReference type="SMART" id="SM00248">
    <property type="entry name" value="ANK"/>
    <property type="match status" value="6"/>
</dbReference>
<dbReference type="InterPro" id="IPR002110">
    <property type="entry name" value="Ankyrin_rpt"/>
</dbReference>
<proteinExistence type="predicted"/>
<gene>
    <name evidence="9" type="ORF">FOYG_16829</name>
</gene>
<comment type="subcellular location">
    <subcellularLocation>
        <location evidence="1">Mitochondrion</location>
    </subcellularLocation>
</comment>
<dbReference type="PRINTS" id="PR01415">
    <property type="entry name" value="ANKYRIN"/>
</dbReference>
<dbReference type="EMBL" id="JH717851">
    <property type="protein sequence ID" value="EWY80032.1"/>
    <property type="molecule type" value="Genomic_DNA"/>
</dbReference>
<name>W9HCS8_FUSOX</name>
<dbReference type="PANTHER" id="PTHR46082:SF11">
    <property type="entry name" value="AAA+ ATPASE DOMAIN-CONTAINING PROTEIN-RELATED"/>
    <property type="match status" value="1"/>
</dbReference>
<dbReference type="Gene3D" id="3.60.10.10">
    <property type="entry name" value="Endonuclease/exonuclease/phosphatase"/>
    <property type="match status" value="1"/>
</dbReference>
<dbReference type="Pfam" id="PF01048">
    <property type="entry name" value="PNP_UDP_1"/>
    <property type="match status" value="1"/>
</dbReference>
<dbReference type="InterPro" id="IPR053137">
    <property type="entry name" value="NLR-like"/>
</dbReference>
<evidence type="ECO:0000256" key="1">
    <source>
        <dbReference type="ARBA" id="ARBA00004173"/>
    </source>
</evidence>
<dbReference type="PROSITE" id="PS50297">
    <property type="entry name" value="ANK_REP_REGION"/>
    <property type="match status" value="3"/>
</dbReference>
<dbReference type="Pfam" id="PF24883">
    <property type="entry name" value="NPHP3_N"/>
    <property type="match status" value="1"/>
</dbReference>
<dbReference type="Pfam" id="PF12796">
    <property type="entry name" value="Ank_2"/>
    <property type="match status" value="1"/>
</dbReference>
<dbReference type="InterPro" id="IPR005135">
    <property type="entry name" value="Endo/exonuclease/phosphatase"/>
</dbReference>
<keyword evidence="2" id="KW-0677">Repeat</keyword>
<evidence type="ECO:0000256" key="3">
    <source>
        <dbReference type="ARBA" id="ARBA00023128"/>
    </source>
</evidence>
<feature type="repeat" description="ANK" evidence="4">
    <location>
        <begin position="1076"/>
        <end position="1122"/>
    </location>
</feature>
<dbReference type="SUPFAM" id="SSF48403">
    <property type="entry name" value="Ankyrin repeat"/>
    <property type="match status" value="1"/>
</dbReference>